<keyword evidence="4" id="KW-1185">Reference proteome</keyword>
<feature type="compositionally biased region" description="Low complexity" evidence="2">
    <location>
        <begin position="188"/>
        <end position="199"/>
    </location>
</feature>
<feature type="compositionally biased region" description="Basic and acidic residues" evidence="2">
    <location>
        <begin position="207"/>
        <end position="224"/>
    </location>
</feature>
<keyword evidence="1" id="KW-0175">Coiled coil</keyword>
<sequence>MTETKKTDFSARLGVKRSKPSSTKPHTPINAPPKAATATSSKLKKEEVQRRKNPFNDMLHTRTHREKDSGRSPSSKRLEAREESSRKSEDGRHGAENIYDARAAERIADLERALALMKQEQDSLREDMLKMRENGVAYQETTEEYRRQLANTSAAISQNEFWGSPSRSGNHLNSNRPQNLPGAFQTDSRPPSRSSQSAAMDIFEEGEPSRQTRQHQDGRIDQTQDLRSQVAQLQDQLQTQELANQSKFRAEAEWQELTARLHTAEKESEERLQQLLSLKSSISSMTRMEAQYTDSELSESLSQLANRVREWVISNFRKTKINYSNLTPDVTKALEVISPDYKSINDRLALYQALIASTLMQLFREPLVVGVSESGPLAPLRHAAIVMKRNSSGYSEWRRCTVRSLEAIEGAAIQQERGRVLHRLVDSICLQLFTLTSASATPHAQQSLEHILNTAADIRRTLLLQKAEYIIHFFRNPDSHSIRFDETRMESIHDIDGPDEDGVMSLDREFGFCVFPSLEKFGDEHGDNADVNNVLLKARVCCELS</sequence>
<dbReference type="AlphaFoldDB" id="A0A9W4U572"/>
<evidence type="ECO:0000256" key="2">
    <source>
        <dbReference type="SAM" id="MobiDB-lite"/>
    </source>
</evidence>
<evidence type="ECO:0000313" key="4">
    <source>
        <dbReference type="Proteomes" id="UP001152607"/>
    </source>
</evidence>
<feature type="compositionally biased region" description="Basic and acidic residues" evidence="2">
    <location>
        <begin position="65"/>
        <end position="95"/>
    </location>
</feature>
<protein>
    <submittedName>
        <fullName evidence="3">Uncharacterized protein</fullName>
    </submittedName>
</protein>
<feature type="region of interest" description="Disordered" evidence="2">
    <location>
        <begin position="1"/>
        <end position="99"/>
    </location>
</feature>
<feature type="coiled-coil region" evidence="1">
    <location>
        <begin position="100"/>
        <end position="134"/>
    </location>
</feature>
<comment type="caution">
    <text evidence="3">The sequence shown here is derived from an EMBL/GenBank/DDBJ whole genome shotgun (WGS) entry which is preliminary data.</text>
</comment>
<dbReference type="OrthoDB" id="5328813at2759"/>
<dbReference type="Proteomes" id="UP001152607">
    <property type="component" value="Unassembled WGS sequence"/>
</dbReference>
<evidence type="ECO:0000256" key="1">
    <source>
        <dbReference type="SAM" id="Coils"/>
    </source>
</evidence>
<accession>A0A9W4U572</accession>
<feature type="compositionally biased region" description="Polar residues" evidence="2">
    <location>
        <begin position="160"/>
        <end position="178"/>
    </location>
</feature>
<proteinExistence type="predicted"/>
<reference evidence="3" key="1">
    <citation type="submission" date="2023-01" db="EMBL/GenBank/DDBJ databases">
        <authorList>
            <person name="Van Ghelder C."/>
            <person name="Rancurel C."/>
        </authorList>
    </citation>
    <scope>NUCLEOTIDE SEQUENCE</scope>
    <source>
        <strain evidence="3">CNCM I-4278</strain>
    </source>
</reference>
<organism evidence="3 4">
    <name type="scientific">Periconia digitata</name>
    <dbReference type="NCBI Taxonomy" id="1303443"/>
    <lineage>
        <taxon>Eukaryota</taxon>
        <taxon>Fungi</taxon>
        <taxon>Dikarya</taxon>
        <taxon>Ascomycota</taxon>
        <taxon>Pezizomycotina</taxon>
        <taxon>Dothideomycetes</taxon>
        <taxon>Pleosporomycetidae</taxon>
        <taxon>Pleosporales</taxon>
        <taxon>Massarineae</taxon>
        <taxon>Periconiaceae</taxon>
        <taxon>Periconia</taxon>
    </lineage>
</organism>
<gene>
    <name evidence="3" type="ORF">PDIGIT_LOCUS1638</name>
</gene>
<feature type="region of interest" description="Disordered" evidence="2">
    <location>
        <begin position="160"/>
        <end position="227"/>
    </location>
</feature>
<dbReference type="EMBL" id="CAOQHR010000001">
    <property type="protein sequence ID" value="CAI6268707.1"/>
    <property type="molecule type" value="Genomic_DNA"/>
</dbReference>
<name>A0A9W4U572_9PLEO</name>
<evidence type="ECO:0000313" key="3">
    <source>
        <dbReference type="EMBL" id="CAI6268707.1"/>
    </source>
</evidence>